<accession>A0AAW9RP62</accession>
<gene>
    <name evidence="1" type="ORF">V3328_00095</name>
</gene>
<dbReference type="AlphaFoldDB" id="A0AAW9RP62"/>
<dbReference type="RefSeq" id="WP_340327597.1">
    <property type="nucleotide sequence ID" value="NZ_JAZHOF010000001.1"/>
</dbReference>
<reference evidence="1 2" key="1">
    <citation type="submission" date="2024-02" db="EMBL/GenBank/DDBJ databases">
        <title>Genome analysis and characterization of Microbaculum marinisediminis sp. nov., isolated from marine sediment.</title>
        <authorList>
            <person name="Du Z.-J."/>
            <person name="Ye Y.-Q."/>
            <person name="Zhang Z.-R."/>
            <person name="Yuan S.-M."/>
            <person name="Zhang X.-Y."/>
        </authorList>
    </citation>
    <scope>NUCLEOTIDE SEQUENCE [LARGE SCALE GENOMIC DNA]</scope>
    <source>
        <strain evidence="1 2">SDUM1044001</strain>
    </source>
</reference>
<protein>
    <submittedName>
        <fullName evidence="1">Uncharacterized protein</fullName>
    </submittedName>
</protein>
<evidence type="ECO:0000313" key="2">
    <source>
        <dbReference type="Proteomes" id="UP001378188"/>
    </source>
</evidence>
<dbReference type="EMBL" id="JAZHOF010000001">
    <property type="protein sequence ID" value="MEJ8569853.1"/>
    <property type="molecule type" value="Genomic_DNA"/>
</dbReference>
<proteinExistence type="predicted"/>
<name>A0AAW9RP62_9HYPH</name>
<evidence type="ECO:0000313" key="1">
    <source>
        <dbReference type="EMBL" id="MEJ8569853.1"/>
    </source>
</evidence>
<dbReference type="Proteomes" id="UP001378188">
    <property type="component" value="Unassembled WGS sequence"/>
</dbReference>
<keyword evidence="2" id="KW-1185">Reference proteome</keyword>
<organism evidence="1 2">
    <name type="scientific">Microbaculum marinum</name>
    <dbReference type="NCBI Taxonomy" id="1764581"/>
    <lineage>
        <taxon>Bacteria</taxon>
        <taxon>Pseudomonadati</taxon>
        <taxon>Pseudomonadota</taxon>
        <taxon>Alphaproteobacteria</taxon>
        <taxon>Hyphomicrobiales</taxon>
        <taxon>Tepidamorphaceae</taxon>
        <taxon>Microbaculum</taxon>
    </lineage>
</organism>
<sequence>MTHQMERSIFVLMNASVKIAESGPVVPHVLDGIPFAADFRYWTGGSGKSYLTRGFPIDMASDFAGAPVILAAVDEDGRREAVWIGLAVGRRFEAGLAAAKAAGATEAHVHLLAVGAEARTAVLRDLRRALGAAPKRASAESGASAGHRDLAA</sequence>
<comment type="caution">
    <text evidence="1">The sequence shown here is derived from an EMBL/GenBank/DDBJ whole genome shotgun (WGS) entry which is preliminary data.</text>
</comment>